<dbReference type="Proteomes" id="UP000288794">
    <property type="component" value="Unassembled WGS sequence"/>
</dbReference>
<comment type="similarity">
    <text evidence="5">Belongs to the BtuF family.</text>
</comment>
<evidence type="ECO:0000256" key="4">
    <source>
        <dbReference type="ARBA" id="ARBA00023157"/>
    </source>
</evidence>
<feature type="signal peptide" evidence="5">
    <location>
        <begin position="1"/>
        <end position="19"/>
    </location>
</feature>
<evidence type="ECO:0000313" key="8">
    <source>
        <dbReference type="Proteomes" id="UP000288794"/>
    </source>
</evidence>
<dbReference type="InterPro" id="IPR051030">
    <property type="entry name" value="Vitamin_B12-ABC_binding"/>
</dbReference>
<keyword evidence="4 5" id="KW-1015">Disulfide bond</keyword>
<gene>
    <name evidence="5" type="primary">btuF</name>
    <name evidence="7" type="ORF">ED28_18435</name>
</gene>
<accession>A0A443I8R0</accession>
<dbReference type="NCBIfam" id="NF038402">
    <property type="entry name" value="TroA_like"/>
    <property type="match status" value="1"/>
</dbReference>
<evidence type="ECO:0000256" key="2">
    <source>
        <dbReference type="ARBA" id="ARBA00022729"/>
    </source>
</evidence>
<dbReference type="InterPro" id="IPR054828">
    <property type="entry name" value="Vit_B12_bind_prot"/>
</dbReference>
<reference evidence="7 8" key="1">
    <citation type="submission" date="2014-04" db="EMBL/GenBank/DDBJ databases">
        <title>Draft genome sequence of Pantoea beijingensis strain LMG 27579, an emerging pathogen to Pleurotus eryngii with potential industrial application.</title>
        <authorList>
            <person name="Xu F."/>
            <person name="Liu Y."/>
            <person name="Wang S."/>
            <person name="Yin Y."/>
            <person name="Ma Y."/>
            <person name="Zhao S."/>
            <person name="Rong C."/>
        </authorList>
    </citation>
    <scope>NUCLEOTIDE SEQUENCE [LARGE SCALE GENOMIC DNA]</scope>
    <source>
        <strain evidence="7 8">LMG 27579</strain>
    </source>
</reference>
<dbReference type="Pfam" id="PF01497">
    <property type="entry name" value="Peripla_BP_2"/>
    <property type="match status" value="1"/>
</dbReference>
<dbReference type="Gene3D" id="3.40.50.1980">
    <property type="entry name" value="Nitrogenase molybdenum iron protein domain"/>
    <property type="match status" value="2"/>
</dbReference>
<organism evidence="7 8">
    <name type="scientific">[Pantoea] beijingensis</name>
    <dbReference type="NCBI Taxonomy" id="1324864"/>
    <lineage>
        <taxon>Bacteria</taxon>
        <taxon>Pseudomonadati</taxon>
        <taxon>Pseudomonadota</taxon>
        <taxon>Gammaproteobacteria</taxon>
        <taxon>Enterobacterales</taxon>
        <taxon>Erwiniaceae</taxon>
        <taxon>Erwinia</taxon>
    </lineage>
</organism>
<keyword evidence="8" id="KW-1185">Reference proteome</keyword>
<dbReference type="PANTHER" id="PTHR42860">
    <property type="entry name" value="VITAMIN B12-BINDING PROTEIN"/>
    <property type="match status" value="1"/>
</dbReference>
<dbReference type="SUPFAM" id="SSF53807">
    <property type="entry name" value="Helical backbone' metal receptor"/>
    <property type="match status" value="1"/>
</dbReference>
<feature type="site" description="Important for BtuC binding" evidence="5">
    <location>
        <position position="199"/>
    </location>
</feature>
<comment type="subcellular location">
    <subcellularLocation>
        <location evidence="5">Periplasm</location>
    </subcellularLocation>
</comment>
<keyword evidence="3 5" id="KW-0574">Periplasm</keyword>
<comment type="caution">
    <text evidence="5">Lacks conserved residue(s) required for the propagation of feature annotation.</text>
</comment>
<evidence type="ECO:0000256" key="3">
    <source>
        <dbReference type="ARBA" id="ARBA00022764"/>
    </source>
</evidence>
<evidence type="ECO:0000259" key="6">
    <source>
        <dbReference type="PROSITE" id="PS50983"/>
    </source>
</evidence>
<feature type="site" description="Important for BtuC binding" evidence="5">
    <location>
        <position position="69"/>
    </location>
</feature>
<dbReference type="InterPro" id="IPR023544">
    <property type="entry name" value="ABC_transptr_vit_B12-bd"/>
</dbReference>
<dbReference type="PANTHER" id="PTHR42860:SF1">
    <property type="entry name" value="VITAMIN B12-BINDING PROTEIN"/>
    <property type="match status" value="1"/>
</dbReference>
<protein>
    <recommendedName>
        <fullName evidence="5">Vitamin B12-binding protein</fullName>
    </recommendedName>
</protein>
<comment type="subunit">
    <text evidence="5">The complex is composed of two ATP-binding proteins (BtuD), two transmembrane proteins (BtuC) and a solute-binding protein (BtuF).</text>
</comment>
<dbReference type="AlphaFoldDB" id="A0A443I8R0"/>
<dbReference type="CDD" id="cd01144">
    <property type="entry name" value="BtuF"/>
    <property type="match status" value="1"/>
</dbReference>
<evidence type="ECO:0000256" key="1">
    <source>
        <dbReference type="ARBA" id="ARBA00022448"/>
    </source>
</evidence>
<comment type="caution">
    <text evidence="7">The sequence shown here is derived from an EMBL/GenBank/DDBJ whole genome shotgun (WGS) entry which is preliminary data.</text>
</comment>
<dbReference type="InterPro" id="IPR002491">
    <property type="entry name" value="ABC_transptr_periplasmic_BD"/>
</dbReference>
<evidence type="ECO:0000313" key="7">
    <source>
        <dbReference type="EMBL" id="RWR00465.1"/>
    </source>
</evidence>
<feature type="domain" description="Fe/B12 periplasmic-binding" evidence="6">
    <location>
        <begin position="22"/>
        <end position="263"/>
    </location>
</feature>
<dbReference type="GO" id="GO:0031419">
    <property type="term" value="F:cobalamin binding"/>
    <property type="evidence" value="ECO:0007669"/>
    <property type="project" value="InterPro"/>
</dbReference>
<name>A0A443I8R0_9GAMM</name>
<comment type="function">
    <text evidence="5">Part of the ABC transporter complex BtuCDF involved in vitamin B12 import. Binds vitamin B12 and delivers it to the periplasmic surface of BtuC.</text>
</comment>
<dbReference type="EMBL" id="JMEE01000047">
    <property type="protein sequence ID" value="RWR00465.1"/>
    <property type="molecule type" value="Genomic_DNA"/>
</dbReference>
<dbReference type="NCBIfam" id="NF002894">
    <property type="entry name" value="PRK03379.1"/>
    <property type="match status" value="1"/>
</dbReference>
<dbReference type="HAMAP" id="MF_01000">
    <property type="entry name" value="BtuF"/>
    <property type="match status" value="1"/>
</dbReference>
<keyword evidence="1 5" id="KW-0813">Transport</keyword>
<feature type="chain" id="PRO_5019596538" description="Vitamin B12-binding protein" evidence="5">
    <location>
        <begin position="20"/>
        <end position="263"/>
    </location>
</feature>
<dbReference type="PROSITE" id="PS50983">
    <property type="entry name" value="FE_B12_PBP"/>
    <property type="match status" value="1"/>
</dbReference>
<dbReference type="RefSeq" id="WP_128179487.1">
    <property type="nucleotide sequence ID" value="NZ_CP071409.1"/>
</dbReference>
<feature type="disulfide bond" evidence="5">
    <location>
        <begin position="180"/>
        <end position="256"/>
    </location>
</feature>
<proteinExistence type="inferred from homology"/>
<evidence type="ECO:0000256" key="5">
    <source>
        <dbReference type="HAMAP-Rule" id="MF_01000"/>
    </source>
</evidence>
<keyword evidence="2 5" id="KW-0732">Signal</keyword>
<sequence length="263" mass="29440" precursor="true">MLKPLFIALLLAFATGTSAAPRVISLSPHITELAFAAGITPVGVSAWSDYPAQARNIEHVANWQGIKIERIIALKPDVVIAWRGGNPQRQVDQLQSLGINIVWMDPVTIESTISSLRELQAWSPHPEQARQHADEMTRELAALRNRYQTPQRKRVFLQFGQQPLFTAAQATLQNQVLQLCGGENIFADGHVPWPQISREQVLMRHPDVIVITGEISRVPAIQQFWQPQLNVPIIAINDDWFSRPGPRILLAAKQLCQALQPDK</sequence>
<dbReference type="GO" id="GO:0042597">
    <property type="term" value="C:periplasmic space"/>
    <property type="evidence" value="ECO:0007669"/>
    <property type="project" value="UniProtKB-SubCell"/>
</dbReference>
<dbReference type="GO" id="GO:0015889">
    <property type="term" value="P:cobalamin transport"/>
    <property type="evidence" value="ECO:0007669"/>
    <property type="project" value="UniProtKB-UniRule"/>
</dbReference>